<accession>A0ABT0HMC1</accession>
<organism evidence="2 3">
    <name type="scientific">Spirosoma liriopis</name>
    <dbReference type="NCBI Taxonomy" id="2937440"/>
    <lineage>
        <taxon>Bacteria</taxon>
        <taxon>Pseudomonadati</taxon>
        <taxon>Bacteroidota</taxon>
        <taxon>Cytophagia</taxon>
        <taxon>Cytophagales</taxon>
        <taxon>Cytophagaceae</taxon>
        <taxon>Spirosoma</taxon>
    </lineage>
</organism>
<feature type="transmembrane region" description="Helical" evidence="1">
    <location>
        <begin position="123"/>
        <end position="142"/>
    </location>
</feature>
<proteinExistence type="predicted"/>
<dbReference type="Proteomes" id="UP001202180">
    <property type="component" value="Unassembled WGS sequence"/>
</dbReference>
<feature type="transmembrane region" description="Helical" evidence="1">
    <location>
        <begin position="75"/>
        <end position="96"/>
    </location>
</feature>
<comment type="caution">
    <text evidence="2">The sequence shown here is derived from an EMBL/GenBank/DDBJ whole genome shotgun (WGS) entry which is preliminary data.</text>
</comment>
<sequence>MARLFLQKVSRVVVWLFCIGLTAILLGYQTVLLNDLTPSATEKLMIWLTTRTMLVMALGYGYYMAWRYGQGNKWSAWQAVLSGAALFAGGLAAFLIAGDSTLVWLAIAGILLVLVRHIGERWLLLGALVLLLNIPVQVYRWYRANCDVPFPTSDQIVTFEKEQHEIRQRWAAKNRYWIDQDYEQLVRHHATYWPGRIWRDLKTGRWSLLIGMVLLGGLAQRRRTSLPATVTTSLIAVVGIWFLSTLLGLTSVYTYATAVRLYLNSLLFPGYYVFDGPAALYLTVAEISWVSGALLIGTVIWFLAGWTAPRWIVIGQRVLRRRLTFLKIRSAA</sequence>
<keyword evidence="1" id="KW-0472">Membrane</keyword>
<keyword evidence="1" id="KW-1133">Transmembrane helix</keyword>
<feature type="transmembrane region" description="Helical" evidence="1">
    <location>
        <begin position="44"/>
        <end position="63"/>
    </location>
</feature>
<feature type="transmembrane region" description="Helical" evidence="1">
    <location>
        <begin position="278"/>
        <end position="304"/>
    </location>
</feature>
<keyword evidence="3" id="KW-1185">Reference proteome</keyword>
<evidence type="ECO:0000313" key="3">
    <source>
        <dbReference type="Proteomes" id="UP001202180"/>
    </source>
</evidence>
<feature type="transmembrane region" description="Helical" evidence="1">
    <location>
        <begin position="12"/>
        <end position="32"/>
    </location>
</feature>
<keyword evidence="1" id="KW-0812">Transmembrane</keyword>
<protein>
    <recommendedName>
        <fullName evidence="4">DUF418 domain-containing protein</fullName>
    </recommendedName>
</protein>
<reference evidence="2 3" key="1">
    <citation type="submission" date="2022-04" db="EMBL/GenBank/DDBJ databases">
        <title>Spirosoma sp. strain RP8 genome sequencing and assembly.</title>
        <authorList>
            <person name="Jung Y."/>
        </authorList>
    </citation>
    <scope>NUCLEOTIDE SEQUENCE [LARGE SCALE GENOMIC DNA]</scope>
    <source>
        <strain evidence="2 3">RP8</strain>
    </source>
</reference>
<feature type="transmembrane region" description="Helical" evidence="1">
    <location>
        <begin position="102"/>
        <end position="118"/>
    </location>
</feature>
<dbReference type="RefSeq" id="WP_248477597.1">
    <property type="nucleotide sequence ID" value="NZ_JALPRF010000002.1"/>
</dbReference>
<evidence type="ECO:0000256" key="1">
    <source>
        <dbReference type="SAM" id="Phobius"/>
    </source>
</evidence>
<evidence type="ECO:0000313" key="2">
    <source>
        <dbReference type="EMBL" id="MCK8493012.1"/>
    </source>
</evidence>
<gene>
    <name evidence="2" type="ORF">M0L20_14180</name>
</gene>
<evidence type="ECO:0008006" key="4">
    <source>
        <dbReference type="Google" id="ProtNLM"/>
    </source>
</evidence>
<name>A0ABT0HMC1_9BACT</name>
<dbReference type="EMBL" id="JALPRF010000002">
    <property type="protein sequence ID" value="MCK8493012.1"/>
    <property type="molecule type" value="Genomic_DNA"/>
</dbReference>
<feature type="transmembrane region" description="Helical" evidence="1">
    <location>
        <begin position="232"/>
        <end position="258"/>
    </location>
</feature>